<protein>
    <submittedName>
        <fullName evidence="4">Prostatic acid phosphatase</fullName>
    </submittedName>
</protein>
<name>A0A1I7XWI1_9BILA</name>
<keyword evidence="3" id="KW-1185">Reference proteome</keyword>
<dbReference type="PANTHER" id="PTHR11567:SF210">
    <property type="entry name" value="ACID PHOSPHATASE 5-RELATED"/>
    <property type="match status" value="1"/>
</dbReference>
<dbReference type="InterPro" id="IPR029033">
    <property type="entry name" value="His_PPase_superfam"/>
</dbReference>
<dbReference type="SUPFAM" id="SSF53254">
    <property type="entry name" value="Phosphoglycerate mutase-like"/>
    <property type="match status" value="1"/>
</dbReference>
<evidence type="ECO:0000313" key="3">
    <source>
        <dbReference type="Proteomes" id="UP000095287"/>
    </source>
</evidence>
<dbReference type="PROSITE" id="PS00616">
    <property type="entry name" value="HIS_ACID_PHOSPHAT_1"/>
    <property type="match status" value="1"/>
</dbReference>
<comment type="similarity">
    <text evidence="2">Belongs to the histidine acid phosphatase family.</text>
</comment>
<reference evidence="4" key="1">
    <citation type="submission" date="2016-11" db="UniProtKB">
        <authorList>
            <consortium name="WormBaseParasite"/>
        </authorList>
    </citation>
    <scope>IDENTIFICATION</scope>
</reference>
<dbReference type="CDD" id="cd07061">
    <property type="entry name" value="HP_HAP_like"/>
    <property type="match status" value="1"/>
</dbReference>
<dbReference type="WBParaSite" id="L893_g10204.t1">
    <property type="protein sequence ID" value="L893_g10204.t1"/>
    <property type="gene ID" value="L893_g10204"/>
</dbReference>
<dbReference type="AlphaFoldDB" id="A0A1I7XWI1"/>
<dbReference type="GO" id="GO:0003993">
    <property type="term" value="F:acid phosphatase activity"/>
    <property type="evidence" value="ECO:0007669"/>
    <property type="project" value="UniProtKB-EC"/>
</dbReference>
<dbReference type="Gene3D" id="3.40.50.1240">
    <property type="entry name" value="Phosphoglycerate mutase-like"/>
    <property type="match status" value="1"/>
</dbReference>
<dbReference type="InterPro" id="IPR050645">
    <property type="entry name" value="Histidine_acid_phosphatase"/>
</dbReference>
<dbReference type="Pfam" id="PF00328">
    <property type="entry name" value="His_Phos_2"/>
    <property type="match status" value="1"/>
</dbReference>
<dbReference type="InterPro" id="IPR000560">
    <property type="entry name" value="His_Pase_clade-2"/>
</dbReference>
<proteinExistence type="inferred from homology"/>
<organism evidence="3 4">
    <name type="scientific">Steinernema glaseri</name>
    <dbReference type="NCBI Taxonomy" id="37863"/>
    <lineage>
        <taxon>Eukaryota</taxon>
        <taxon>Metazoa</taxon>
        <taxon>Ecdysozoa</taxon>
        <taxon>Nematoda</taxon>
        <taxon>Chromadorea</taxon>
        <taxon>Rhabditida</taxon>
        <taxon>Tylenchina</taxon>
        <taxon>Panagrolaimomorpha</taxon>
        <taxon>Strongyloidoidea</taxon>
        <taxon>Steinernematidae</taxon>
        <taxon>Steinernema</taxon>
    </lineage>
</organism>
<sequence>MDVNLCERLAQLATNGDAICLVFCSMFINRVCGFFEEYNQRYKCLRQRNAFQNMLSVLLLCIFLSVTSAENLKYVQAIWRHGDRAPAKLPYPKDIYGEANWPRGWGHLTNVGMLELRELGQFFRTKYCIGKQSFIEKDFNASEVRINVYILSTDSERALTSAQALLNGMFPPQENFVWNKGVNWQPIPVHAFGPQEPNPLLRPTSYKCPAYVKLANEINAPLKQELLKNNTEFIKFVQEKTGIPDSKSLVSVIGKLVDLNREIKHNLSQPTWVHKEWPQYGHNTTVQIITEMKRRERMSEFEDERLAKFRGGFLLGDFLSRAQSVVKNTKEESNIMRLYSSHDGTVSALLSVLNVSDRQLVPYAGCVIMEVVEDKNEFYIKLYYRKNKELLPLTVPGCESHKCRFETFYNILSPKAIFDEEELKEMCSQNATIARTESNSAPLSAFGASLMLALPALVW</sequence>
<evidence type="ECO:0000256" key="1">
    <source>
        <dbReference type="ARBA" id="ARBA00000032"/>
    </source>
</evidence>
<dbReference type="PANTHER" id="PTHR11567">
    <property type="entry name" value="ACID PHOSPHATASE-RELATED"/>
    <property type="match status" value="1"/>
</dbReference>
<dbReference type="InterPro" id="IPR033379">
    <property type="entry name" value="Acid_Pase_AS"/>
</dbReference>
<evidence type="ECO:0000256" key="2">
    <source>
        <dbReference type="ARBA" id="ARBA00005375"/>
    </source>
</evidence>
<dbReference type="Proteomes" id="UP000095287">
    <property type="component" value="Unplaced"/>
</dbReference>
<comment type="catalytic activity">
    <reaction evidence="1">
        <text>a phosphate monoester + H2O = an alcohol + phosphate</text>
        <dbReference type="Rhea" id="RHEA:15017"/>
        <dbReference type="ChEBI" id="CHEBI:15377"/>
        <dbReference type="ChEBI" id="CHEBI:30879"/>
        <dbReference type="ChEBI" id="CHEBI:43474"/>
        <dbReference type="ChEBI" id="CHEBI:67140"/>
        <dbReference type="EC" id="3.1.3.2"/>
    </reaction>
</comment>
<accession>A0A1I7XWI1</accession>
<evidence type="ECO:0000313" key="4">
    <source>
        <dbReference type="WBParaSite" id="L893_g10204.t1"/>
    </source>
</evidence>